<accession>C8PB62</accession>
<organism evidence="1 2">
    <name type="scientific">Lactobacillus iners DSM 13335</name>
    <dbReference type="NCBI Taxonomy" id="525328"/>
    <lineage>
        <taxon>Bacteria</taxon>
        <taxon>Bacillati</taxon>
        <taxon>Bacillota</taxon>
        <taxon>Bacilli</taxon>
        <taxon>Lactobacillales</taxon>
        <taxon>Lactobacillaceae</taxon>
        <taxon>Lactobacillus</taxon>
    </lineage>
</organism>
<protein>
    <recommendedName>
        <fullName evidence="3">Extracellular protein</fullName>
    </recommendedName>
</protein>
<evidence type="ECO:0000313" key="1">
    <source>
        <dbReference type="EMBL" id="EEW52011.1"/>
    </source>
</evidence>
<keyword evidence="2" id="KW-1185">Reference proteome</keyword>
<dbReference type="EMBL" id="ACLN01000004">
    <property type="protein sequence ID" value="EEW52011.1"/>
    <property type="molecule type" value="Genomic_DNA"/>
</dbReference>
<reference evidence="1 2" key="1">
    <citation type="submission" date="2009-09" db="EMBL/GenBank/DDBJ databases">
        <authorList>
            <person name="Qin X."/>
            <person name="Bachman B."/>
            <person name="Battles P."/>
            <person name="Bell A."/>
            <person name="Bess C."/>
            <person name="Bickham C."/>
            <person name="Chaboub L."/>
            <person name="Chen D."/>
            <person name="Coyle M."/>
            <person name="Deiros D.R."/>
            <person name="Dinh H."/>
            <person name="Forbes L."/>
            <person name="Fowler G."/>
            <person name="Francisco L."/>
            <person name="Fu Q."/>
            <person name="Gubbala S."/>
            <person name="Hale W."/>
            <person name="Han Y."/>
            <person name="Hemphill L."/>
            <person name="Highlander S.K."/>
            <person name="Hirani K."/>
            <person name="Hogues M."/>
            <person name="Jackson L."/>
            <person name="Jakkamsetti A."/>
            <person name="Javaid M."/>
            <person name="Jiang H."/>
            <person name="Korchina V."/>
            <person name="Kovar C."/>
            <person name="Lara F."/>
            <person name="Lee S."/>
            <person name="Mata R."/>
            <person name="Mathew T."/>
            <person name="Moen C."/>
            <person name="Morales K."/>
            <person name="Munidasa M."/>
            <person name="Nazareth L."/>
            <person name="Ngo R."/>
            <person name="Nguyen L."/>
            <person name="Okwuonu G."/>
            <person name="Ongeri F."/>
            <person name="Patil S."/>
            <person name="Petrosino J."/>
            <person name="Pham C."/>
            <person name="Pham P."/>
            <person name="Pu L.-L."/>
            <person name="Puazo M."/>
            <person name="Raj R."/>
            <person name="Reid J."/>
            <person name="Rouhana J."/>
            <person name="Saada N."/>
            <person name="Shang Y."/>
            <person name="Simmons D."/>
            <person name="Thornton R."/>
            <person name="Warren J."/>
            <person name="Weissenberger G."/>
            <person name="Zhang J."/>
            <person name="Zhang L."/>
            <person name="Zhou C."/>
            <person name="Zhu D."/>
            <person name="Muzny D."/>
            <person name="Worley K."/>
            <person name="Gibbs R."/>
        </authorList>
    </citation>
    <scope>NUCLEOTIDE SEQUENCE [LARGE SCALE GENOMIC DNA]</scope>
    <source>
        <strain evidence="1 2">DSM 13335</strain>
    </source>
</reference>
<dbReference type="Proteomes" id="UP000004115">
    <property type="component" value="Unassembled WGS sequence"/>
</dbReference>
<gene>
    <name evidence="1" type="ORF">HMPREF0520_0332</name>
</gene>
<proteinExistence type="predicted"/>
<name>C8PB62_9LACO</name>
<evidence type="ECO:0008006" key="3">
    <source>
        <dbReference type="Google" id="ProtNLM"/>
    </source>
</evidence>
<dbReference type="Pfam" id="PF06207">
    <property type="entry name" value="DUF1002"/>
    <property type="match status" value="1"/>
</dbReference>
<comment type="caution">
    <text evidence="1">The sequence shown here is derived from an EMBL/GenBank/DDBJ whole genome shotgun (WGS) entry which is preliminary data.</text>
</comment>
<dbReference type="AlphaFoldDB" id="C8PB62"/>
<dbReference type="HOGENOM" id="CLU_050671_1_0_9"/>
<sequence>MLPFLKGVNKMKKINLSIIAFISSLLLILAVNTKRVSADDNSIMTLGVSLTPNQKKGTINTLNRANNGENCKIVTISGKDLVKYLNPTGANFNNNSGVWSSALIQRQGNGNGINVHILPYNGHNNITTITTNQYKNAAITAGISDANIYVTSAIPIDGSGALAGVYAAYAKNGIHLNQEQINAAQQEINTLSNITQQNKDKKGYSDAQLNNAIAGAKAEMAKKGNNLSDNDIRIILNNQLNINHLNNILTSQQKEQIIHLLIEIKKSGALNSKNFQQQASKLAAQIQSKAKDIFNKLNTQQNRNFIQQIIDAIVNFFKSLFKFTIMLDKIK</sequence>
<dbReference type="PATRIC" id="fig|525328.13.peg.453"/>
<evidence type="ECO:0000313" key="2">
    <source>
        <dbReference type="Proteomes" id="UP000004115"/>
    </source>
</evidence>
<dbReference type="InterPro" id="IPR009343">
    <property type="entry name" value="DUF1002"/>
</dbReference>